<dbReference type="EMBL" id="NMVO01000001">
    <property type="protein sequence ID" value="OYO17667.1"/>
    <property type="molecule type" value="Genomic_DNA"/>
</dbReference>
<reference evidence="6 7" key="1">
    <citation type="submission" date="2017-07" db="EMBL/GenBank/DDBJ databases">
        <title>Draft whole genome sequences of clinical Proprionibacteriaceae strains.</title>
        <authorList>
            <person name="Bernier A.-M."/>
            <person name="Bernard K."/>
            <person name="Domingo M.-C."/>
        </authorList>
    </citation>
    <scope>NUCLEOTIDE SEQUENCE [LARGE SCALE GENOMIC DNA]</scope>
    <source>
        <strain evidence="6 7">NML 030167</strain>
    </source>
</reference>
<dbReference type="SUPFAM" id="SSF52540">
    <property type="entry name" value="P-loop containing nucleoside triphosphate hydrolases"/>
    <property type="match status" value="1"/>
</dbReference>
<dbReference type="RefSeq" id="WP_094404460.1">
    <property type="nucleotide sequence ID" value="NZ_NMVO01000001.1"/>
</dbReference>
<dbReference type="GO" id="GO:0005524">
    <property type="term" value="F:ATP binding"/>
    <property type="evidence" value="ECO:0007669"/>
    <property type="project" value="UniProtKB-KW"/>
</dbReference>
<dbReference type="InterPro" id="IPR013563">
    <property type="entry name" value="Oligopep_ABC_C"/>
</dbReference>
<comment type="similarity">
    <text evidence="1">Belongs to the ABC transporter superfamily.</text>
</comment>
<dbReference type="FunFam" id="3.40.50.300:FF:000016">
    <property type="entry name" value="Oligopeptide ABC transporter ATP-binding component"/>
    <property type="match status" value="1"/>
</dbReference>
<dbReference type="InterPro" id="IPR027417">
    <property type="entry name" value="P-loop_NTPase"/>
</dbReference>
<evidence type="ECO:0000256" key="4">
    <source>
        <dbReference type="ARBA" id="ARBA00022840"/>
    </source>
</evidence>
<dbReference type="OrthoDB" id="5357528at2"/>
<accession>A0A255GPB8</accession>
<feature type="domain" description="ABC transporter" evidence="5">
    <location>
        <begin position="5"/>
        <end position="244"/>
    </location>
</feature>
<dbReference type="Proteomes" id="UP000215896">
    <property type="component" value="Unassembled WGS sequence"/>
</dbReference>
<evidence type="ECO:0000256" key="1">
    <source>
        <dbReference type="ARBA" id="ARBA00005417"/>
    </source>
</evidence>
<keyword evidence="7" id="KW-1185">Reference proteome</keyword>
<dbReference type="AlphaFoldDB" id="A0A255GPB8"/>
<proteinExistence type="inferred from homology"/>
<sequence length="332" mass="36014">MSRILELTDVTRHFGPVRAADGVNLHIDEGEILGLVGESGSGKSTIGRLAVRLDEPTSGTITFKGTDITALSARRLRPLRRDFNLVFQDPSSSLDPRMTNGEIVAEPLQHHRIGDATTRRQRVSELIARVGLRPEVAELYPHQLSGGMRQRISLARALATDPALVVADEPTSALDVSVQAAVLNLLIDLQRELGFASLFITHDLSAVEFLANRVAVMYLGTIVETGPTAALMADPLHPYTQALLSAAPVPDPDEQRTRQRIVVSGDLPSPADPPPGCRFHTRCPIAVDRCRTEVPLLRSVGERQVACHLVSDDGVAPRLIAPERTTASKEPR</sequence>
<evidence type="ECO:0000313" key="6">
    <source>
        <dbReference type="EMBL" id="OYO17667.1"/>
    </source>
</evidence>
<dbReference type="GO" id="GO:0055085">
    <property type="term" value="P:transmembrane transport"/>
    <property type="evidence" value="ECO:0007669"/>
    <property type="project" value="UniProtKB-ARBA"/>
</dbReference>
<dbReference type="InterPro" id="IPR017871">
    <property type="entry name" value="ABC_transporter-like_CS"/>
</dbReference>
<dbReference type="PANTHER" id="PTHR43776:SF7">
    <property type="entry name" value="D,D-DIPEPTIDE TRANSPORT ATP-BINDING PROTEIN DDPF-RELATED"/>
    <property type="match status" value="1"/>
</dbReference>
<protein>
    <submittedName>
        <fullName evidence="6">Peptide ABC transporter ATP-binding protein</fullName>
    </submittedName>
</protein>
<dbReference type="InterPro" id="IPR050319">
    <property type="entry name" value="ABC_transp_ATP-bind"/>
</dbReference>
<dbReference type="PROSITE" id="PS50893">
    <property type="entry name" value="ABC_TRANSPORTER_2"/>
    <property type="match status" value="1"/>
</dbReference>
<dbReference type="NCBIfam" id="TIGR01727">
    <property type="entry name" value="oligo_HPY"/>
    <property type="match status" value="1"/>
</dbReference>
<name>A0A255GPB8_9ACTN</name>
<dbReference type="PROSITE" id="PS00211">
    <property type="entry name" value="ABC_TRANSPORTER_1"/>
    <property type="match status" value="1"/>
</dbReference>
<dbReference type="SMART" id="SM00382">
    <property type="entry name" value="AAA"/>
    <property type="match status" value="1"/>
</dbReference>
<evidence type="ECO:0000313" key="7">
    <source>
        <dbReference type="Proteomes" id="UP000215896"/>
    </source>
</evidence>
<dbReference type="CDD" id="cd03257">
    <property type="entry name" value="ABC_NikE_OppD_transporters"/>
    <property type="match status" value="1"/>
</dbReference>
<evidence type="ECO:0000256" key="2">
    <source>
        <dbReference type="ARBA" id="ARBA00022448"/>
    </source>
</evidence>
<dbReference type="Pfam" id="PF00005">
    <property type="entry name" value="ABC_tran"/>
    <property type="match status" value="1"/>
</dbReference>
<dbReference type="InterPro" id="IPR003593">
    <property type="entry name" value="AAA+_ATPase"/>
</dbReference>
<dbReference type="GO" id="GO:0015833">
    <property type="term" value="P:peptide transport"/>
    <property type="evidence" value="ECO:0007669"/>
    <property type="project" value="InterPro"/>
</dbReference>
<dbReference type="Gene3D" id="3.40.50.300">
    <property type="entry name" value="P-loop containing nucleotide triphosphate hydrolases"/>
    <property type="match status" value="1"/>
</dbReference>
<dbReference type="PANTHER" id="PTHR43776">
    <property type="entry name" value="TRANSPORT ATP-BINDING PROTEIN"/>
    <property type="match status" value="1"/>
</dbReference>
<comment type="caution">
    <text evidence="6">The sequence shown here is derived from an EMBL/GenBank/DDBJ whole genome shotgun (WGS) entry which is preliminary data.</text>
</comment>
<gene>
    <name evidence="6" type="ORF">CGZ94_01910</name>
</gene>
<dbReference type="GO" id="GO:0016887">
    <property type="term" value="F:ATP hydrolysis activity"/>
    <property type="evidence" value="ECO:0007669"/>
    <property type="project" value="InterPro"/>
</dbReference>
<dbReference type="InterPro" id="IPR003439">
    <property type="entry name" value="ABC_transporter-like_ATP-bd"/>
</dbReference>
<evidence type="ECO:0000259" key="5">
    <source>
        <dbReference type="PROSITE" id="PS50893"/>
    </source>
</evidence>
<dbReference type="Pfam" id="PF08352">
    <property type="entry name" value="oligo_HPY"/>
    <property type="match status" value="1"/>
</dbReference>
<keyword evidence="3" id="KW-0547">Nucleotide-binding</keyword>
<keyword evidence="2" id="KW-0813">Transport</keyword>
<organism evidence="6 7">
    <name type="scientific">Enemella evansiae</name>
    <dbReference type="NCBI Taxonomy" id="2016499"/>
    <lineage>
        <taxon>Bacteria</taxon>
        <taxon>Bacillati</taxon>
        <taxon>Actinomycetota</taxon>
        <taxon>Actinomycetes</taxon>
        <taxon>Propionibacteriales</taxon>
        <taxon>Propionibacteriaceae</taxon>
        <taxon>Enemella</taxon>
    </lineage>
</organism>
<keyword evidence="4 6" id="KW-0067">ATP-binding</keyword>
<evidence type="ECO:0000256" key="3">
    <source>
        <dbReference type="ARBA" id="ARBA00022741"/>
    </source>
</evidence>